<sequence>MVKVSKVKLFRNVEGLYFLPHIVSSTVQLKNIALEATMKAESSIIEAAENNHRNPPMPPTT</sequence>
<dbReference type="AlphaFoldDB" id="A0A367J995"/>
<evidence type="ECO:0000313" key="2">
    <source>
        <dbReference type="Proteomes" id="UP000252139"/>
    </source>
</evidence>
<dbReference type="OrthoDB" id="2263377at2759"/>
<evidence type="ECO:0000313" key="1">
    <source>
        <dbReference type="EMBL" id="RCH86522.1"/>
    </source>
</evidence>
<organism evidence="1 2">
    <name type="scientific">Rhizopus azygosporus</name>
    <name type="common">Rhizopus microsporus var. azygosporus</name>
    <dbReference type="NCBI Taxonomy" id="86630"/>
    <lineage>
        <taxon>Eukaryota</taxon>
        <taxon>Fungi</taxon>
        <taxon>Fungi incertae sedis</taxon>
        <taxon>Mucoromycota</taxon>
        <taxon>Mucoromycotina</taxon>
        <taxon>Mucoromycetes</taxon>
        <taxon>Mucorales</taxon>
        <taxon>Mucorineae</taxon>
        <taxon>Rhizopodaceae</taxon>
        <taxon>Rhizopus</taxon>
    </lineage>
</organism>
<dbReference type="EMBL" id="PJQL01001849">
    <property type="protein sequence ID" value="RCH86522.1"/>
    <property type="molecule type" value="Genomic_DNA"/>
</dbReference>
<reference evidence="1 2" key="1">
    <citation type="journal article" date="2018" name="G3 (Bethesda)">
        <title>Phylogenetic and Phylogenomic Definition of Rhizopus Species.</title>
        <authorList>
            <person name="Gryganskyi A.P."/>
            <person name="Golan J."/>
            <person name="Dolatabadi S."/>
            <person name="Mondo S."/>
            <person name="Robb S."/>
            <person name="Idnurm A."/>
            <person name="Muszewska A."/>
            <person name="Steczkiewicz K."/>
            <person name="Masonjones S."/>
            <person name="Liao H.L."/>
            <person name="Gajdeczka M.T."/>
            <person name="Anike F."/>
            <person name="Vuek A."/>
            <person name="Anishchenko I.M."/>
            <person name="Voigt K."/>
            <person name="de Hoog G.S."/>
            <person name="Smith M.E."/>
            <person name="Heitman J."/>
            <person name="Vilgalys R."/>
            <person name="Stajich J.E."/>
        </authorList>
    </citation>
    <scope>NUCLEOTIDE SEQUENCE [LARGE SCALE GENOMIC DNA]</scope>
    <source>
        <strain evidence="1 2">CBS 357.93</strain>
    </source>
</reference>
<dbReference type="Proteomes" id="UP000252139">
    <property type="component" value="Unassembled WGS sequence"/>
</dbReference>
<name>A0A367J995_RHIAZ</name>
<gene>
    <name evidence="1" type="ORF">CU097_005383</name>
</gene>
<keyword evidence="2" id="KW-1185">Reference proteome</keyword>
<protein>
    <submittedName>
        <fullName evidence="1">Uncharacterized protein</fullName>
    </submittedName>
</protein>
<comment type="caution">
    <text evidence="1">The sequence shown here is derived from an EMBL/GenBank/DDBJ whole genome shotgun (WGS) entry which is preliminary data.</text>
</comment>
<accession>A0A367J995</accession>
<proteinExistence type="predicted"/>